<dbReference type="InterPro" id="IPR013210">
    <property type="entry name" value="LRR_N_plant-typ"/>
</dbReference>
<dbReference type="Pfam" id="PF13855">
    <property type="entry name" value="LRR_8"/>
    <property type="match status" value="1"/>
</dbReference>
<dbReference type="InterPro" id="IPR046959">
    <property type="entry name" value="PRK1-6/SRF4-like"/>
</dbReference>
<dbReference type="PANTHER" id="PTHR48007:SF64">
    <property type="entry name" value="POLLEN RECEPTOR-LIKE KINASE 1"/>
    <property type="match status" value="1"/>
</dbReference>
<dbReference type="Gene3D" id="3.80.10.10">
    <property type="entry name" value="Ribonuclease Inhibitor"/>
    <property type="match status" value="1"/>
</dbReference>
<dbReference type="InterPro" id="IPR032675">
    <property type="entry name" value="LRR_dom_sf"/>
</dbReference>
<protein>
    <submittedName>
        <fullName evidence="4">Putative LRR receptor-like serine/threonine-protein kinase RLK</fullName>
    </submittedName>
</protein>
<dbReference type="EnsemblPlants" id="EMT23179">
    <property type="protein sequence ID" value="EMT23179"/>
    <property type="gene ID" value="F775_06865"/>
</dbReference>
<proteinExistence type="predicted"/>
<dbReference type="AlphaFoldDB" id="M8BML7"/>
<dbReference type="SUPFAM" id="SSF52058">
    <property type="entry name" value="L domain-like"/>
    <property type="match status" value="1"/>
</dbReference>
<organism evidence="4">
    <name type="scientific">Aegilops tauschii</name>
    <name type="common">Tausch's goatgrass</name>
    <name type="synonym">Aegilops squarrosa</name>
    <dbReference type="NCBI Taxonomy" id="37682"/>
    <lineage>
        <taxon>Eukaryota</taxon>
        <taxon>Viridiplantae</taxon>
        <taxon>Streptophyta</taxon>
        <taxon>Embryophyta</taxon>
        <taxon>Tracheophyta</taxon>
        <taxon>Spermatophyta</taxon>
        <taxon>Magnoliopsida</taxon>
        <taxon>Liliopsida</taxon>
        <taxon>Poales</taxon>
        <taxon>Poaceae</taxon>
        <taxon>BOP clade</taxon>
        <taxon>Pooideae</taxon>
        <taxon>Triticodae</taxon>
        <taxon>Triticeae</taxon>
        <taxon>Triticinae</taxon>
        <taxon>Aegilops</taxon>
    </lineage>
</organism>
<evidence type="ECO:0000313" key="4">
    <source>
        <dbReference type="EnsemblPlants" id="EMT23179"/>
    </source>
</evidence>
<feature type="domain" description="Leucine-rich repeat-containing N-terminal plant-type" evidence="3">
    <location>
        <begin position="24"/>
        <end position="71"/>
    </location>
</feature>
<evidence type="ECO:0000259" key="3">
    <source>
        <dbReference type="Pfam" id="PF08263"/>
    </source>
</evidence>
<evidence type="ECO:0000256" key="1">
    <source>
        <dbReference type="ARBA" id="ARBA00022614"/>
    </source>
</evidence>
<reference evidence="4" key="1">
    <citation type="submission" date="2015-06" db="UniProtKB">
        <authorList>
            <consortium name="EnsemblPlants"/>
        </authorList>
    </citation>
    <scope>IDENTIFICATION</scope>
</reference>
<dbReference type="Pfam" id="PF08263">
    <property type="entry name" value="LRRNT_2"/>
    <property type="match status" value="1"/>
</dbReference>
<evidence type="ECO:0000256" key="2">
    <source>
        <dbReference type="ARBA" id="ARBA00022737"/>
    </source>
</evidence>
<keyword evidence="1" id="KW-0433">Leucine-rich repeat</keyword>
<keyword evidence="2" id="KW-0677">Repeat</keyword>
<accession>M8BML7</accession>
<dbReference type="InterPro" id="IPR001611">
    <property type="entry name" value="Leu-rich_rpt"/>
</dbReference>
<dbReference type="PANTHER" id="PTHR48007">
    <property type="entry name" value="LEUCINE-RICH REPEAT RECEPTOR-LIKE PROTEIN KINASE PXC1"/>
    <property type="match status" value="1"/>
</dbReference>
<sequence>MFSDGASGLLLLVLAAFVAAAAAASEGDVLLTFRATLRGPVGDRPPAPLDQWVSSTGTGPCQAPVWYGVRCHPVTNQVLGLRLEYLGLQGAVPDMAPLATLPGLRVLSFANNNLTGAFPAGLSALPALKTLYLSRNRLAGDIPNGAFAAMRGLKKLFLGDNAFTGPIPGSITSPKLLVVQLARNRFQGAIPNFDQKELLLFDVSDNQLSGPIPEVLSRFDAASFQVQVSISSEELKVDEVGTV</sequence>
<name>M8BML7_AEGTA</name>
<dbReference type="Pfam" id="PF00560">
    <property type="entry name" value="LRR_1"/>
    <property type="match status" value="1"/>
</dbReference>